<evidence type="ECO:0000313" key="4">
    <source>
        <dbReference type="EMBL" id="HGB36433.1"/>
    </source>
</evidence>
<organism evidence="4">
    <name type="scientific">candidate division WOR-3 bacterium</name>
    <dbReference type="NCBI Taxonomy" id="2052148"/>
    <lineage>
        <taxon>Bacteria</taxon>
        <taxon>Bacteria division WOR-3</taxon>
    </lineage>
</organism>
<comment type="caution">
    <text evidence="4">The sequence shown here is derived from an EMBL/GenBank/DDBJ whole genome shotgun (WGS) entry which is preliminary data.</text>
</comment>
<keyword evidence="1" id="KW-0226">DNA condensation</keyword>
<gene>
    <name evidence="4" type="ORF">ENV38_05980</name>
</gene>
<protein>
    <submittedName>
        <fullName evidence="4">HU family DNA-binding protein</fullName>
    </submittedName>
</protein>
<dbReference type="PANTHER" id="PTHR33175">
    <property type="entry name" value="DNA-BINDING PROTEIN HU"/>
    <property type="match status" value="1"/>
</dbReference>
<dbReference type="InterPro" id="IPR010992">
    <property type="entry name" value="IHF-like_DNA-bd_dom_sf"/>
</dbReference>
<accession>A0A7V3NU08</accession>
<dbReference type="GO" id="GO:0030261">
    <property type="term" value="P:chromosome condensation"/>
    <property type="evidence" value="ECO:0007669"/>
    <property type="project" value="UniProtKB-KW"/>
</dbReference>
<dbReference type="Pfam" id="PF00216">
    <property type="entry name" value="Bac_DNA_binding"/>
    <property type="match status" value="1"/>
</dbReference>
<proteinExistence type="inferred from homology"/>
<sequence length="93" mass="10432">MNKQELINKVAEKAGVTKKDAALVVNAFIDVVKESLTKKNPVRIIGFGTFDVRKRAERKGRNPRSKQEIKIPARIVPVFRASSTLKEMVNKGK</sequence>
<dbReference type="AlphaFoldDB" id="A0A7V3NU08"/>
<dbReference type="Gene3D" id="4.10.520.10">
    <property type="entry name" value="IHF-like DNA-binding proteins"/>
    <property type="match status" value="1"/>
</dbReference>
<evidence type="ECO:0000256" key="2">
    <source>
        <dbReference type="ARBA" id="ARBA00023125"/>
    </source>
</evidence>
<dbReference type="CDD" id="cd13831">
    <property type="entry name" value="HU"/>
    <property type="match status" value="1"/>
</dbReference>
<dbReference type="GO" id="GO:0003677">
    <property type="term" value="F:DNA binding"/>
    <property type="evidence" value="ECO:0007669"/>
    <property type="project" value="UniProtKB-KW"/>
</dbReference>
<keyword evidence="2 4" id="KW-0238">DNA-binding</keyword>
<reference evidence="4" key="1">
    <citation type="journal article" date="2020" name="mSystems">
        <title>Genome- and Community-Level Interaction Insights into Carbon Utilization and Element Cycling Functions of Hydrothermarchaeota in Hydrothermal Sediment.</title>
        <authorList>
            <person name="Zhou Z."/>
            <person name="Liu Y."/>
            <person name="Xu W."/>
            <person name="Pan J."/>
            <person name="Luo Z.H."/>
            <person name="Li M."/>
        </authorList>
    </citation>
    <scope>NUCLEOTIDE SEQUENCE [LARGE SCALE GENOMIC DNA]</scope>
    <source>
        <strain evidence="4">SpSt-754</strain>
    </source>
</reference>
<dbReference type="PANTHER" id="PTHR33175:SF3">
    <property type="entry name" value="DNA-BINDING PROTEIN HU-BETA"/>
    <property type="match status" value="1"/>
</dbReference>
<dbReference type="EMBL" id="DTGD01000225">
    <property type="protein sequence ID" value="HGB36433.1"/>
    <property type="molecule type" value="Genomic_DNA"/>
</dbReference>
<name>A0A7V3NU08_UNCW3</name>
<dbReference type="SMART" id="SM00411">
    <property type="entry name" value="BHL"/>
    <property type="match status" value="1"/>
</dbReference>
<evidence type="ECO:0000256" key="1">
    <source>
        <dbReference type="ARBA" id="ARBA00023067"/>
    </source>
</evidence>
<dbReference type="SUPFAM" id="SSF47729">
    <property type="entry name" value="IHF-like DNA-binding proteins"/>
    <property type="match status" value="1"/>
</dbReference>
<evidence type="ECO:0000256" key="3">
    <source>
        <dbReference type="RuleBase" id="RU003939"/>
    </source>
</evidence>
<dbReference type="InterPro" id="IPR000119">
    <property type="entry name" value="Hist_DNA-bd"/>
</dbReference>
<dbReference type="PRINTS" id="PR01727">
    <property type="entry name" value="DNABINDINGHU"/>
</dbReference>
<comment type="similarity">
    <text evidence="3">Belongs to the bacterial histone-like protein family.</text>
</comment>
<dbReference type="GO" id="GO:0030527">
    <property type="term" value="F:structural constituent of chromatin"/>
    <property type="evidence" value="ECO:0007669"/>
    <property type="project" value="InterPro"/>
</dbReference>